<evidence type="ECO:0000256" key="3">
    <source>
        <dbReference type="ARBA" id="ARBA00012438"/>
    </source>
</evidence>
<dbReference type="SMART" id="SM00388">
    <property type="entry name" value="HisKA"/>
    <property type="match status" value="1"/>
</dbReference>
<comment type="subcellular location">
    <subcellularLocation>
        <location evidence="2">Cell membrane</location>
    </subcellularLocation>
</comment>
<dbReference type="OrthoDB" id="3224230at2"/>
<dbReference type="CDD" id="cd00082">
    <property type="entry name" value="HisKA"/>
    <property type="match status" value="1"/>
</dbReference>
<evidence type="ECO:0000313" key="13">
    <source>
        <dbReference type="Proteomes" id="UP000215433"/>
    </source>
</evidence>
<evidence type="ECO:0000313" key="12">
    <source>
        <dbReference type="EMBL" id="OXM99387.1"/>
    </source>
</evidence>
<dbReference type="SMART" id="SM00387">
    <property type="entry name" value="HATPase_c"/>
    <property type="match status" value="1"/>
</dbReference>
<reference evidence="12 13" key="1">
    <citation type="submission" date="2017-05" db="EMBL/GenBank/DDBJ databases">
        <title>Bifidobacterium vansinderenii sp. nov.</title>
        <authorList>
            <person name="Lugli G.A."/>
            <person name="Duranti S."/>
            <person name="Mangifesta M."/>
        </authorList>
    </citation>
    <scope>NUCLEOTIDE SEQUENCE [LARGE SCALE GENOMIC DNA]</scope>
    <source>
        <strain evidence="12 13">Tam10B</strain>
    </source>
</reference>
<evidence type="ECO:0000256" key="1">
    <source>
        <dbReference type="ARBA" id="ARBA00000085"/>
    </source>
</evidence>
<dbReference type="InterPro" id="IPR036097">
    <property type="entry name" value="HisK_dim/P_sf"/>
</dbReference>
<dbReference type="PANTHER" id="PTHR45436">
    <property type="entry name" value="SENSOR HISTIDINE KINASE YKOH"/>
    <property type="match status" value="1"/>
</dbReference>
<protein>
    <recommendedName>
        <fullName evidence="3">histidine kinase</fullName>
        <ecNumber evidence="3">2.7.13.3</ecNumber>
    </recommendedName>
</protein>
<dbReference type="GO" id="GO:0000155">
    <property type="term" value="F:phosphorelay sensor kinase activity"/>
    <property type="evidence" value="ECO:0007669"/>
    <property type="project" value="InterPro"/>
</dbReference>
<dbReference type="InterPro" id="IPR050428">
    <property type="entry name" value="TCS_sensor_his_kinase"/>
</dbReference>
<name>A0A229VUU8_9BIFI</name>
<proteinExistence type="predicted"/>
<dbReference type="Proteomes" id="UP000215433">
    <property type="component" value="Unassembled WGS sequence"/>
</dbReference>
<gene>
    <name evidence="12" type="ORF">Tam10B_2409</name>
</gene>
<evidence type="ECO:0000256" key="7">
    <source>
        <dbReference type="ARBA" id="ARBA00022777"/>
    </source>
</evidence>
<evidence type="ECO:0000256" key="2">
    <source>
        <dbReference type="ARBA" id="ARBA00004236"/>
    </source>
</evidence>
<evidence type="ECO:0000256" key="5">
    <source>
        <dbReference type="ARBA" id="ARBA00022679"/>
    </source>
</evidence>
<keyword evidence="8 10" id="KW-1133">Transmembrane helix</keyword>
<keyword evidence="4" id="KW-0597">Phosphoprotein</keyword>
<evidence type="ECO:0000256" key="8">
    <source>
        <dbReference type="ARBA" id="ARBA00022989"/>
    </source>
</evidence>
<dbReference type="EMBL" id="NEWD01000041">
    <property type="protein sequence ID" value="OXM99387.1"/>
    <property type="molecule type" value="Genomic_DNA"/>
</dbReference>
<comment type="catalytic activity">
    <reaction evidence="1">
        <text>ATP + protein L-histidine = ADP + protein N-phospho-L-histidine.</text>
        <dbReference type="EC" id="2.7.13.3"/>
    </reaction>
</comment>
<dbReference type="GO" id="GO:0005886">
    <property type="term" value="C:plasma membrane"/>
    <property type="evidence" value="ECO:0007669"/>
    <property type="project" value="UniProtKB-SubCell"/>
</dbReference>
<keyword evidence="10" id="KW-0472">Membrane</keyword>
<feature type="transmembrane region" description="Helical" evidence="10">
    <location>
        <begin position="116"/>
        <end position="140"/>
    </location>
</feature>
<dbReference type="EC" id="2.7.13.3" evidence="3"/>
<dbReference type="SUPFAM" id="SSF55874">
    <property type="entry name" value="ATPase domain of HSP90 chaperone/DNA topoisomerase II/histidine kinase"/>
    <property type="match status" value="1"/>
</dbReference>
<keyword evidence="5" id="KW-0808">Transferase</keyword>
<dbReference type="SUPFAM" id="SSF47384">
    <property type="entry name" value="Homodimeric domain of signal transducing histidine kinase"/>
    <property type="match status" value="1"/>
</dbReference>
<feature type="transmembrane region" description="Helical" evidence="10">
    <location>
        <begin position="26"/>
        <end position="49"/>
    </location>
</feature>
<dbReference type="InterPro" id="IPR003594">
    <property type="entry name" value="HATPase_dom"/>
</dbReference>
<feature type="domain" description="Histidine kinase" evidence="11">
    <location>
        <begin position="203"/>
        <end position="422"/>
    </location>
</feature>
<evidence type="ECO:0000259" key="11">
    <source>
        <dbReference type="PROSITE" id="PS50109"/>
    </source>
</evidence>
<dbReference type="InterPro" id="IPR005467">
    <property type="entry name" value="His_kinase_dom"/>
</dbReference>
<dbReference type="Gene3D" id="1.10.287.130">
    <property type="match status" value="1"/>
</dbReference>
<dbReference type="Pfam" id="PF02518">
    <property type="entry name" value="HATPase_c"/>
    <property type="match status" value="1"/>
</dbReference>
<dbReference type="PROSITE" id="PS50109">
    <property type="entry name" value="HIS_KIN"/>
    <property type="match status" value="1"/>
</dbReference>
<evidence type="ECO:0000256" key="9">
    <source>
        <dbReference type="SAM" id="MobiDB-lite"/>
    </source>
</evidence>
<keyword evidence="13" id="KW-1185">Reference proteome</keyword>
<dbReference type="PANTHER" id="PTHR45436:SF5">
    <property type="entry name" value="SENSOR HISTIDINE KINASE TRCS"/>
    <property type="match status" value="1"/>
</dbReference>
<evidence type="ECO:0000256" key="6">
    <source>
        <dbReference type="ARBA" id="ARBA00022692"/>
    </source>
</evidence>
<feature type="region of interest" description="Disordered" evidence="9">
    <location>
        <begin position="64"/>
        <end position="91"/>
    </location>
</feature>
<dbReference type="RefSeq" id="WP_093961500.1">
    <property type="nucleotide sequence ID" value="NZ_NEWD01000041.1"/>
</dbReference>
<organism evidence="12 13">
    <name type="scientific">Bifidobacterium vansinderenii</name>
    <dbReference type="NCBI Taxonomy" id="1984871"/>
    <lineage>
        <taxon>Bacteria</taxon>
        <taxon>Bacillati</taxon>
        <taxon>Actinomycetota</taxon>
        <taxon>Actinomycetes</taxon>
        <taxon>Bifidobacteriales</taxon>
        <taxon>Bifidobacteriaceae</taxon>
        <taxon>Bifidobacterium</taxon>
    </lineage>
</organism>
<dbReference type="Gene3D" id="3.30.565.10">
    <property type="entry name" value="Histidine kinase-like ATPase, C-terminal domain"/>
    <property type="match status" value="1"/>
</dbReference>
<dbReference type="Gene3D" id="6.10.340.10">
    <property type="match status" value="1"/>
</dbReference>
<dbReference type="InterPro" id="IPR003661">
    <property type="entry name" value="HisK_dim/P_dom"/>
</dbReference>
<evidence type="ECO:0000256" key="10">
    <source>
        <dbReference type="SAM" id="Phobius"/>
    </source>
</evidence>
<dbReference type="InterPro" id="IPR036890">
    <property type="entry name" value="HATPase_C_sf"/>
</dbReference>
<feature type="compositionally biased region" description="Polar residues" evidence="9">
    <location>
        <begin position="64"/>
        <end position="81"/>
    </location>
</feature>
<dbReference type="Pfam" id="PF00512">
    <property type="entry name" value="HisKA"/>
    <property type="match status" value="1"/>
</dbReference>
<accession>A0A229VUU8</accession>
<evidence type="ECO:0000256" key="4">
    <source>
        <dbReference type="ARBA" id="ARBA00022553"/>
    </source>
</evidence>
<comment type="caution">
    <text evidence="12">The sequence shown here is derived from an EMBL/GenBank/DDBJ whole genome shotgun (WGS) entry which is preliminary data.</text>
</comment>
<sequence>MNQQHTTREPRPRILRPSQWSTRGRLTATIVIAFLLLTTAVTAGTFLIVNRQLSTVTVGGIDTSTDSESADQSLRQPSSNAPDGDDSGYTSIRVNEDREDGLSLKATAGDARTRDLVLAAAVAPILVFGALAAILTWTIATNSQKRINMVARQITTADGPLSIRHAVSIPERNDEATTIANAYNVMLRDLNDSIEREKQFIANASHELKNPLAATSAALEIPLDAGLFDDLTRPFVQKAIEANRSGSALVLRLLELASIQHLDSADFTDVDLAEIVANVLDAEHDVIGEFTITTSLIPVTLRADHTLVHRLVENLILNAAQHNISGGSIDIVTGMEHDDTGASYAILAVTNTGKDLTKIDLTELLAPFNRGPNSRINNKYETPNHGLGLSICDEIVRLHHGTMNLKANPQGGLMVNVHLPDR</sequence>
<keyword evidence="7 12" id="KW-0418">Kinase</keyword>
<keyword evidence="6 10" id="KW-0812">Transmembrane</keyword>
<dbReference type="AlphaFoldDB" id="A0A229VUU8"/>